<dbReference type="PANTHER" id="PTHR11261">
    <property type="entry name" value="INTERPHOTORECEPTOR RETINOID-BINDING PROTEIN"/>
    <property type="match status" value="1"/>
</dbReference>
<dbReference type="EMBL" id="BMXT01000001">
    <property type="protein sequence ID" value="GGY17085.1"/>
    <property type="molecule type" value="Genomic_DNA"/>
</dbReference>
<sequence length="366" mass="40241">MDTKRKTRTARIAMLAGAGVLGAAGFALFGMPSHAQSGPPQKDMAVDKATRSEVIDGIVTNLDRAYVFPDKAAVMGKNLRAQLQHGDFDSVISAEKFADTLTKALQRDNHDQHLVVRYFEDAIPLKSEQGDSPVDKAAELAEERRFNFGFSGVDRLKGDIGYIDLHQFSRPEGAAPRIAAAMALLADTKALVIDLRHCDGGDPESVMLFASYLYDKPTHLNDVYWRDENRTEQRWTQASVQGTRYGEARKLYLLTSGDTFSGCEDFAYALKNNQRATVVGETTGGGAHAGSPHRLDAHFMMFVPSGRPINPITHTDWEGVGVVPDVKTSAKNALDVAQLAILKQLVAAETDPVWQQKLKDRIRELE</sequence>
<dbReference type="Pfam" id="PF03572">
    <property type="entry name" value="Peptidase_S41"/>
    <property type="match status" value="1"/>
</dbReference>
<dbReference type="CDD" id="cd07563">
    <property type="entry name" value="Peptidase_S41_IRBP"/>
    <property type="match status" value="1"/>
</dbReference>
<reference evidence="3" key="1">
    <citation type="journal article" date="2019" name="Int. J. Syst. Evol. Microbiol.">
        <title>The Global Catalogue of Microorganisms (GCM) 10K type strain sequencing project: providing services to taxonomists for standard genome sequencing and annotation.</title>
        <authorList>
            <consortium name="The Broad Institute Genomics Platform"/>
            <consortium name="The Broad Institute Genome Sequencing Center for Infectious Disease"/>
            <person name="Wu L."/>
            <person name="Ma J."/>
        </authorList>
    </citation>
    <scope>NUCLEOTIDE SEQUENCE [LARGE SCALE GENOMIC DNA]</scope>
    <source>
        <strain evidence="3">KCTC 22232</strain>
    </source>
</reference>
<dbReference type="PANTHER" id="PTHR11261:SF3">
    <property type="entry name" value="RETINOL-BINDING PROTEIN 3"/>
    <property type="match status" value="1"/>
</dbReference>
<feature type="domain" description="Tail specific protease" evidence="1">
    <location>
        <begin position="127"/>
        <end position="329"/>
    </location>
</feature>
<dbReference type="Pfam" id="PF11918">
    <property type="entry name" value="Peptidase_S41_N"/>
    <property type="match status" value="1"/>
</dbReference>
<name>A0ABQ2ZJT5_9GAMM</name>
<gene>
    <name evidence="2" type="ORF">GCM10008098_05760</name>
</gene>
<evidence type="ECO:0000259" key="1">
    <source>
        <dbReference type="SMART" id="SM00245"/>
    </source>
</evidence>
<dbReference type="Gene3D" id="3.90.226.10">
    <property type="entry name" value="2-enoyl-CoA Hydratase, Chain A, domain 1"/>
    <property type="match status" value="1"/>
</dbReference>
<accession>A0ABQ2ZJT5</accession>
<dbReference type="Proteomes" id="UP000621898">
    <property type="component" value="Unassembled WGS sequence"/>
</dbReference>
<protein>
    <submittedName>
        <fullName evidence="2">Interphotoreceptor retinoid-binding protein</fullName>
    </submittedName>
</protein>
<proteinExistence type="predicted"/>
<comment type="caution">
    <text evidence="2">The sequence shown here is derived from an EMBL/GenBank/DDBJ whole genome shotgun (WGS) entry which is preliminary data.</text>
</comment>
<dbReference type="SMART" id="SM00245">
    <property type="entry name" value="TSPc"/>
    <property type="match status" value="1"/>
</dbReference>
<dbReference type="Gene3D" id="3.30.750.44">
    <property type="match status" value="1"/>
</dbReference>
<evidence type="ECO:0000313" key="2">
    <source>
        <dbReference type="EMBL" id="GGY17085.1"/>
    </source>
</evidence>
<dbReference type="RefSeq" id="WP_189439664.1">
    <property type="nucleotide sequence ID" value="NZ_BMXT01000001.1"/>
</dbReference>
<dbReference type="InterPro" id="IPR005151">
    <property type="entry name" value="Tail-specific_protease"/>
</dbReference>
<organism evidence="2 3">
    <name type="scientific">Rhodanobacter panaciterrae</name>
    <dbReference type="NCBI Taxonomy" id="490572"/>
    <lineage>
        <taxon>Bacteria</taxon>
        <taxon>Pseudomonadati</taxon>
        <taxon>Pseudomonadota</taxon>
        <taxon>Gammaproteobacteria</taxon>
        <taxon>Lysobacterales</taxon>
        <taxon>Rhodanobacteraceae</taxon>
        <taxon>Rhodanobacter</taxon>
    </lineage>
</organism>
<evidence type="ECO:0000313" key="3">
    <source>
        <dbReference type="Proteomes" id="UP000621898"/>
    </source>
</evidence>
<dbReference type="InterPro" id="IPR029045">
    <property type="entry name" value="ClpP/crotonase-like_dom_sf"/>
</dbReference>
<keyword evidence="3" id="KW-1185">Reference proteome</keyword>
<dbReference type="SUPFAM" id="SSF52096">
    <property type="entry name" value="ClpP/crotonase"/>
    <property type="match status" value="1"/>
</dbReference>